<evidence type="ECO:0000256" key="1">
    <source>
        <dbReference type="SAM" id="MobiDB-lite"/>
    </source>
</evidence>
<evidence type="ECO:0008006" key="4">
    <source>
        <dbReference type="Google" id="ProtNLM"/>
    </source>
</evidence>
<dbReference type="InterPro" id="IPR035934">
    <property type="entry name" value="Phage_tail_protein-like_sf"/>
</dbReference>
<accession>A0A178HLQ9</accession>
<reference evidence="2 3" key="1">
    <citation type="submission" date="2016-03" db="EMBL/GenBank/DDBJ databases">
        <title>Genome sequencing of Devosia sp. S37.</title>
        <authorList>
            <person name="Mohd Nor M."/>
        </authorList>
    </citation>
    <scope>NUCLEOTIDE SEQUENCE [LARGE SCALE GENOMIC DNA]</scope>
    <source>
        <strain evidence="2 3">S37</strain>
    </source>
</reference>
<evidence type="ECO:0000313" key="3">
    <source>
        <dbReference type="Proteomes" id="UP000078389"/>
    </source>
</evidence>
<dbReference type="RefSeq" id="WP_067459885.1">
    <property type="nucleotide sequence ID" value="NZ_LVVY01000130.1"/>
</dbReference>
<dbReference type="SUPFAM" id="SSF143749">
    <property type="entry name" value="Phage tail protein-like"/>
    <property type="match status" value="1"/>
</dbReference>
<keyword evidence="3" id="KW-1185">Reference proteome</keyword>
<comment type="caution">
    <text evidence="2">The sequence shown here is derived from an EMBL/GenBank/DDBJ whole genome shotgun (WGS) entry which is preliminary data.</text>
</comment>
<name>A0A178HLQ9_9HYPH</name>
<gene>
    <name evidence="2" type="ORF">A3840_17355</name>
</gene>
<dbReference type="EMBL" id="LVVY01000130">
    <property type="protein sequence ID" value="OAM73761.1"/>
    <property type="molecule type" value="Genomic_DNA"/>
</dbReference>
<sequence>MIGEVEAAIVERLTGQLTGVKVEAFPDKPDTYNMHHPKGTVLVAFGRSTYSAPRSIDLVVQERRVEWDITLLMRNLRDHAGAYDVLDAIRLVLTGWRTSGCGKLMPVREQFLDQRQGVWTFVLTMAHSVTVVECAEEEDLPLLKRVNTEDDYGTTQAPPGEPDDD</sequence>
<evidence type="ECO:0000313" key="2">
    <source>
        <dbReference type="EMBL" id="OAM73761.1"/>
    </source>
</evidence>
<dbReference type="OrthoDB" id="5524073at2"/>
<proteinExistence type="predicted"/>
<dbReference type="Proteomes" id="UP000078389">
    <property type="component" value="Unassembled WGS sequence"/>
</dbReference>
<dbReference type="InterPro" id="IPR018602">
    <property type="entry name" value="Gp37/STM4215"/>
</dbReference>
<dbReference type="Gene3D" id="3.30.2000.10">
    <property type="entry name" value="Phage tail protein-like"/>
    <property type="match status" value="1"/>
</dbReference>
<protein>
    <recommendedName>
        <fullName evidence="4">Gp37 protein</fullName>
    </recommendedName>
</protein>
<dbReference type="STRING" id="1770058.A3840_17355"/>
<feature type="region of interest" description="Disordered" evidence="1">
    <location>
        <begin position="145"/>
        <end position="165"/>
    </location>
</feature>
<dbReference type="InterPro" id="IPR038042">
    <property type="entry name" value="Gp37-like"/>
</dbReference>
<organism evidence="2 3">
    <name type="scientific">Devosia elaeis</name>
    <dbReference type="NCBI Taxonomy" id="1770058"/>
    <lineage>
        <taxon>Bacteria</taxon>
        <taxon>Pseudomonadati</taxon>
        <taxon>Pseudomonadota</taxon>
        <taxon>Alphaproteobacteria</taxon>
        <taxon>Hyphomicrobiales</taxon>
        <taxon>Devosiaceae</taxon>
        <taxon>Devosia</taxon>
    </lineage>
</organism>
<dbReference type="AlphaFoldDB" id="A0A178HLQ9"/>
<dbReference type="Pfam" id="PF09646">
    <property type="entry name" value="Gp37"/>
    <property type="match status" value="1"/>
</dbReference>